<proteinExistence type="predicted"/>
<dbReference type="Pfam" id="PF24373">
    <property type="entry name" value="DUF7529"/>
    <property type="match status" value="1"/>
</dbReference>
<organism evidence="1 2">
    <name type="scientific">Salinadaptatus halalkaliphilus</name>
    <dbReference type="NCBI Taxonomy" id="2419781"/>
    <lineage>
        <taxon>Archaea</taxon>
        <taxon>Methanobacteriati</taxon>
        <taxon>Methanobacteriota</taxon>
        <taxon>Stenosarchaea group</taxon>
        <taxon>Halobacteria</taxon>
        <taxon>Halobacteriales</taxon>
        <taxon>Natrialbaceae</taxon>
        <taxon>Salinadaptatus</taxon>
    </lineage>
</organism>
<dbReference type="Proteomes" id="UP000318864">
    <property type="component" value="Unassembled WGS sequence"/>
</dbReference>
<evidence type="ECO:0000313" key="2">
    <source>
        <dbReference type="Proteomes" id="UP000318864"/>
    </source>
</evidence>
<reference evidence="1 2" key="1">
    <citation type="submission" date="2018-10" db="EMBL/GenBank/DDBJ databases">
        <title>Natronolimnobius sp. XQ-INN 246 isolated from Inner Mongolia Autonomous Region of China.</title>
        <authorList>
            <person name="Xue Q."/>
        </authorList>
    </citation>
    <scope>NUCLEOTIDE SEQUENCE [LARGE SCALE GENOMIC DNA]</scope>
    <source>
        <strain evidence="1 2">XQ-INN 246</strain>
    </source>
</reference>
<dbReference type="RefSeq" id="WP_141463441.1">
    <property type="nucleotide sequence ID" value="NZ_RBZW01000012.1"/>
</dbReference>
<gene>
    <name evidence="1" type="ORF">D8Y22_04050</name>
</gene>
<keyword evidence="2" id="KW-1185">Reference proteome</keyword>
<comment type="caution">
    <text evidence="1">The sequence shown here is derived from an EMBL/GenBank/DDBJ whole genome shotgun (WGS) entry which is preliminary data.</text>
</comment>
<sequence length="169" mass="18640">MTGDGELPTTAAWTELREDAMAIAERYRDDGWDTVVVDPVAISPSDADERFGFEVVVSAEAYDAIASLVTDTDTTVEDADIYYRPADGADQRYALAVEHDTASDTAIAVPLTYSISTAKSVLEQALLDEELLVHVRPADDESPNRWVTFSHDDPSLFLEEADVRDWELP</sequence>
<dbReference type="OrthoDB" id="325206at2157"/>
<dbReference type="EMBL" id="RBZW01000012">
    <property type="protein sequence ID" value="THE66103.1"/>
    <property type="molecule type" value="Genomic_DNA"/>
</dbReference>
<dbReference type="AlphaFoldDB" id="A0A4S3TRW5"/>
<dbReference type="InterPro" id="IPR055951">
    <property type="entry name" value="DUF7529"/>
</dbReference>
<name>A0A4S3TRW5_9EURY</name>
<evidence type="ECO:0000313" key="1">
    <source>
        <dbReference type="EMBL" id="THE66103.1"/>
    </source>
</evidence>
<accession>A0A4S3TRW5</accession>
<protein>
    <submittedName>
        <fullName evidence="1">Uncharacterized protein</fullName>
    </submittedName>
</protein>